<evidence type="ECO:0000256" key="1">
    <source>
        <dbReference type="RuleBase" id="RU363076"/>
    </source>
</evidence>
<feature type="compositionally biased region" description="Basic and acidic residues" evidence="2">
    <location>
        <begin position="8"/>
        <end position="21"/>
    </location>
</feature>
<dbReference type="EMBL" id="WBKA01000003">
    <property type="protein sequence ID" value="KAB1632458.1"/>
    <property type="molecule type" value="Genomic_DNA"/>
</dbReference>
<sequence length="340" mass="36751">MTGVTDAPRGDTGRAGDDGREVAVPRRMSSAEADALIDVLEAELSEPPRSTLSVLLTPKWLGALLAALVVVAVFVGLGWWQLSRAVTPGDDGSRGTEEARPIEQVLPHPYGDLDPQAIEQRVTLTGTMIPGTADVVDQRDQQGTVGAWTIVGLRVDSPDGPGVLPVALGWSPNAQAADGVRDDVARLADAGTTLTVTARIMPYEGVEIRQTTAAAYRPTVMAAAELVNRWPDTGLPWHDDFAIVNDGLPAALADEVTTIYSPPPSTQTQVNWLNIFYALEWAVFALFTLYLWWRLGRDEYEQLHAHADQEREELELLRRVANRGAADEGRSSSGVAENGR</sequence>
<keyword evidence="1" id="KW-0812">Transmembrane</keyword>
<evidence type="ECO:0000313" key="3">
    <source>
        <dbReference type="EMBL" id="KAB1632458.1"/>
    </source>
</evidence>
<dbReference type="AlphaFoldDB" id="A0A7C8BUG1"/>
<dbReference type="InterPro" id="IPR002994">
    <property type="entry name" value="Surf1/Shy1"/>
</dbReference>
<gene>
    <name evidence="3" type="ORF">F8O02_05530</name>
</gene>
<evidence type="ECO:0000256" key="2">
    <source>
        <dbReference type="SAM" id="MobiDB-lite"/>
    </source>
</evidence>
<accession>A0A7C8BUG1</accession>
<comment type="subcellular location">
    <subcellularLocation>
        <location evidence="1">Cell membrane</location>
        <topology evidence="1">Multi-pass membrane protein</topology>
    </subcellularLocation>
</comment>
<organism evidence="3 4">
    <name type="scientific">Pseudoclavibacter caeni</name>
    <dbReference type="NCBI Taxonomy" id="908846"/>
    <lineage>
        <taxon>Bacteria</taxon>
        <taxon>Bacillati</taxon>
        <taxon>Actinomycetota</taxon>
        <taxon>Actinomycetes</taxon>
        <taxon>Micrococcales</taxon>
        <taxon>Microbacteriaceae</taxon>
        <taxon>Pseudoclavibacter</taxon>
    </lineage>
</organism>
<keyword evidence="1" id="KW-1003">Cell membrane</keyword>
<reference evidence="3 4" key="1">
    <citation type="submission" date="2019-09" db="EMBL/GenBank/DDBJ databases">
        <title>Phylogeny of genus Pseudoclavibacter and closely related genus.</title>
        <authorList>
            <person name="Li Y."/>
        </authorList>
    </citation>
    <scope>NUCLEOTIDE SEQUENCE [LARGE SCALE GENOMIC DNA]</scope>
    <source>
        <strain evidence="3 4">JCM 16921</strain>
    </source>
</reference>
<protein>
    <recommendedName>
        <fullName evidence="1">SURF1-like protein</fullName>
    </recommendedName>
</protein>
<feature type="transmembrane region" description="Helical" evidence="1">
    <location>
        <begin position="272"/>
        <end position="293"/>
    </location>
</feature>
<keyword evidence="1" id="KW-1133">Transmembrane helix</keyword>
<comment type="caution">
    <text evidence="3">The sequence shown here is derived from an EMBL/GenBank/DDBJ whole genome shotgun (WGS) entry which is preliminary data.</text>
</comment>
<dbReference type="Proteomes" id="UP000481339">
    <property type="component" value="Unassembled WGS sequence"/>
</dbReference>
<dbReference type="PROSITE" id="PS50895">
    <property type="entry name" value="SURF1"/>
    <property type="match status" value="1"/>
</dbReference>
<name>A0A7C8BUG1_9MICO</name>
<keyword evidence="1" id="KW-0472">Membrane</keyword>
<dbReference type="Pfam" id="PF02104">
    <property type="entry name" value="SURF1"/>
    <property type="match status" value="1"/>
</dbReference>
<comment type="similarity">
    <text evidence="1">Belongs to the SURF1 family.</text>
</comment>
<dbReference type="RefSeq" id="WP_158036236.1">
    <property type="nucleotide sequence ID" value="NZ_BAAAZV010000017.1"/>
</dbReference>
<proteinExistence type="inferred from homology"/>
<keyword evidence="4" id="KW-1185">Reference proteome</keyword>
<dbReference type="GO" id="GO:0005886">
    <property type="term" value="C:plasma membrane"/>
    <property type="evidence" value="ECO:0007669"/>
    <property type="project" value="UniProtKB-SubCell"/>
</dbReference>
<feature type="transmembrane region" description="Helical" evidence="1">
    <location>
        <begin position="60"/>
        <end position="80"/>
    </location>
</feature>
<evidence type="ECO:0000313" key="4">
    <source>
        <dbReference type="Proteomes" id="UP000481339"/>
    </source>
</evidence>
<feature type="region of interest" description="Disordered" evidence="2">
    <location>
        <begin position="1"/>
        <end position="21"/>
    </location>
</feature>
<dbReference type="OrthoDB" id="3266379at2"/>